<protein>
    <recommendedName>
        <fullName evidence="3">FlgN protein</fullName>
    </recommendedName>
</protein>
<dbReference type="AlphaFoldDB" id="A0A521FJW3"/>
<dbReference type="RefSeq" id="WP_142456148.1">
    <property type="nucleotide sequence ID" value="NZ_FXTP01000019.1"/>
</dbReference>
<dbReference type="Proteomes" id="UP000317557">
    <property type="component" value="Unassembled WGS sequence"/>
</dbReference>
<evidence type="ECO:0000313" key="1">
    <source>
        <dbReference type="EMBL" id="SMO95890.1"/>
    </source>
</evidence>
<organism evidence="1 2">
    <name type="scientific">Gracilimonas mengyeensis</name>
    <dbReference type="NCBI Taxonomy" id="1302730"/>
    <lineage>
        <taxon>Bacteria</taxon>
        <taxon>Pseudomonadati</taxon>
        <taxon>Balneolota</taxon>
        <taxon>Balneolia</taxon>
        <taxon>Balneolales</taxon>
        <taxon>Balneolaceae</taxon>
        <taxon>Gracilimonas</taxon>
    </lineage>
</organism>
<evidence type="ECO:0008006" key="3">
    <source>
        <dbReference type="Google" id="ProtNLM"/>
    </source>
</evidence>
<keyword evidence="2" id="KW-1185">Reference proteome</keyword>
<name>A0A521FJW3_9BACT</name>
<reference evidence="1 2" key="1">
    <citation type="submission" date="2017-05" db="EMBL/GenBank/DDBJ databases">
        <authorList>
            <person name="Varghese N."/>
            <person name="Submissions S."/>
        </authorList>
    </citation>
    <scope>NUCLEOTIDE SEQUENCE [LARGE SCALE GENOMIC DNA]</scope>
    <source>
        <strain evidence="1 2">DSM 21985</strain>
    </source>
</reference>
<sequence length="119" mass="14000">MSPIHTLISKINNSSNKILEELDNEEPSFSVIENELNLKGIYVQKLTEYENQYPASSFEKNELDELNHKFDLFTRLNENIQKKAKQLLHLQQEKLAMATKHREAEDQYNISKNPNISYF</sequence>
<accession>A0A521FJW3</accession>
<dbReference type="EMBL" id="FXTP01000019">
    <property type="protein sequence ID" value="SMO95890.1"/>
    <property type="molecule type" value="Genomic_DNA"/>
</dbReference>
<gene>
    <name evidence="1" type="ORF">SAMN06265219_11954</name>
</gene>
<evidence type="ECO:0000313" key="2">
    <source>
        <dbReference type="Proteomes" id="UP000317557"/>
    </source>
</evidence>
<proteinExistence type="predicted"/>